<evidence type="ECO:0000313" key="2">
    <source>
        <dbReference type="Proteomes" id="UP000199051"/>
    </source>
</evidence>
<accession>A0A1H9W1U2</accession>
<name>A0A1H9W1U2_9PSEU</name>
<dbReference type="AlphaFoldDB" id="A0A1H9W1U2"/>
<keyword evidence="2" id="KW-1185">Reference proteome</keyword>
<sequence>MRAALELTKRIVVTGRLDRAVIEGDDAEKVLALMAPAAREMWREQLAANPASVGSLYTKIDPRYPLLPATPRVKGTMSVREFDGSLVVHVDYSIAYAFAADNPTRASDIVAIRTTRADHHHVARSRVSPDNEGVIPGESADYSFSMACEPAKRGVLVPLITDPAYRSGSLDDSPTECC</sequence>
<dbReference type="Proteomes" id="UP000199051">
    <property type="component" value="Unassembled WGS sequence"/>
</dbReference>
<proteinExistence type="predicted"/>
<protein>
    <submittedName>
        <fullName evidence="1">Uncharacterized protein</fullName>
    </submittedName>
</protein>
<reference evidence="2" key="1">
    <citation type="submission" date="2016-10" db="EMBL/GenBank/DDBJ databases">
        <authorList>
            <person name="Varghese N."/>
            <person name="Submissions S."/>
        </authorList>
    </citation>
    <scope>NUCLEOTIDE SEQUENCE [LARGE SCALE GENOMIC DNA]</scope>
    <source>
        <strain evidence="2">DSM 44260</strain>
    </source>
</reference>
<organism evidence="1 2">
    <name type="scientific">Actinokineospora terrae</name>
    <dbReference type="NCBI Taxonomy" id="155974"/>
    <lineage>
        <taxon>Bacteria</taxon>
        <taxon>Bacillati</taxon>
        <taxon>Actinomycetota</taxon>
        <taxon>Actinomycetes</taxon>
        <taxon>Pseudonocardiales</taxon>
        <taxon>Pseudonocardiaceae</taxon>
        <taxon>Actinokineospora</taxon>
    </lineage>
</organism>
<evidence type="ECO:0000313" key="1">
    <source>
        <dbReference type="EMBL" id="SES27721.1"/>
    </source>
</evidence>
<gene>
    <name evidence="1" type="ORF">SAMN04487818_109276</name>
</gene>
<dbReference type="EMBL" id="FOGI01000009">
    <property type="protein sequence ID" value="SES27721.1"/>
    <property type="molecule type" value="Genomic_DNA"/>
</dbReference>